<protein>
    <submittedName>
        <fullName evidence="4">Uncharacterized protein</fullName>
    </submittedName>
</protein>
<evidence type="ECO:0000256" key="1">
    <source>
        <dbReference type="SAM" id="MobiDB-lite"/>
    </source>
</evidence>
<proteinExistence type="predicted"/>
<keyword evidence="2" id="KW-1133">Transmembrane helix</keyword>
<keyword evidence="2" id="KW-0812">Transmembrane</keyword>
<sequence length="265" mass="30916">MQKLILHIINILINIIVLTIVVADDEENPLLICNSHGESSKLSKRFQLKFGDWVGTQVCGECEECSIKKHAKFDENIENIEEIIENGGFLTDYTEFEIDKQKENNKCQKIEFSEENNEYTDQSQSTTKTGNGKNIGVFKMNSSRQKLNLTNNPIEMDFLLRGKKIEVNIGDEILYFTSDEKQHINYEIKDIFITGYKTKEIKIETIDFPYSNNFDLKWAKKRDAEVKFYFELIHPTFFSFALLVENKQKLKLDYLTNKNNMTNFG</sequence>
<dbReference type="WBParaSite" id="MhA1_Contig1721.frz3.gene7">
    <property type="protein sequence ID" value="MhA1_Contig1721.frz3.gene7"/>
    <property type="gene ID" value="MhA1_Contig1721.frz3.gene7"/>
</dbReference>
<feature type="transmembrane region" description="Helical" evidence="2">
    <location>
        <begin position="5"/>
        <end position="23"/>
    </location>
</feature>
<keyword evidence="2" id="KW-0472">Membrane</keyword>
<name>A0A1I8BAQ1_MELHA</name>
<evidence type="ECO:0000313" key="4">
    <source>
        <dbReference type="WBParaSite" id="MhA1_Contig1721.frz3.gene7"/>
    </source>
</evidence>
<feature type="compositionally biased region" description="Polar residues" evidence="1">
    <location>
        <begin position="119"/>
        <end position="132"/>
    </location>
</feature>
<feature type="region of interest" description="Disordered" evidence="1">
    <location>
        <begin position="115"/>
        <end position="134"/>
    </location>
</feature>
<accession>A0A1I8BAQ1</accession>
<organism evidence="3 4">
    <name type="scientific">Meloidogyne hapla</name>
    <name type="common">Root-knot nematode worm</name>
    <dbReference type="NCBI Taxonomy" id="6305"/>
    <lineage>
        <taxon>Eukaryota</taxon>
        <taxon>Metazoa</taxon>
        <taxon>Ecdysozoa</taxon>
        <taxon>Nematoda</taxon>
        <taxon>Chromadorea</taxon>
        <taxon>Rhabditida</taxon>
        <taxon>Tylenchina</taxon>
        <taxon>Tylenchomorpha</taxon>
        <taxon>Tylenchoidea</taxon>
        <taxon>Meloidogynidae</taxon>
        <taxon>Meloidogyninae</taxon>
        <taxon>Meloidogyne</taxon>
    </lineage>
</organism>
<evidence type="ECO:0000256" key="2">
    <source>
        <dbReference type="SAM" id="Phobius"/>
    </source>
</evidence>
<dbReference type="AlphaFoldDB" id="A0A1I8BAQ1"/>
<keyword evidence="3" id="KW-1185">Reference proteome</keyword>
<dbReference type="Proteomes" id="UP000095281">
    <property type="component" value="Unplaced"/>
</dbReference>
<reference evidence="4" key="1">
    <citation type="submission" date="2016-11" db="UniProtKB">
        <authorList>
            <consortium name="WormBaseParasite"/>
        </authorList>
    </citation>
    <scope>IDENTIFICATION</scope>
</reference>
<evidence type="ECO:0000313" key="3">
    <source>
        <dbReference type="Proteomes" id="UP000095281"/>
    </source>
</evidence>